<keyword evidence="1" id="KW-0472">Membrane</keyword>
<protein>
    <submittedName>
        <fullName evidence="2">Uncharacterized protein</fullName>
    </submittedName>
</protein>
<dbReference type="AlphaFoldDB" id="A0A6A5RS37"/>
<accession>A0A6A5RS37</accession>
<evidence type="ECO:0000313" key="3">
    <source>
        <dbReference type="Proteomes" id="UP000800082"/>
    </source>
</evidence>
<keyword evidence="1" id="KW-1133">Transmembrane helix</keyword>
<dbReference type="Proteomes" id="UP000800082">
    <property type="component" value="Unassembled WGS sequence"/>
</dbReference>
<proteinExistence type="predicted"/>
<keyword evidence="3" id="KW-1185">Reference proteome</keyword>
<evidence type="ECO:0000313" key="2">
    <source>
        <dbReference type="EMBL" id="KAF1929874.1"/>
    </source>
</evidence>
<gene>
    <name evidence="2" type="ORF">M421DRAFT_419640</name>
</gene>
<feature type="transmembrane region" description="Helical" evidence="1">
    <location>
        <begin position="33"/>
        <end position="53"/>
    </location>
</feature>
<dbReference type="EMBL" id="ML978965">
    <property type="protein sequence ID" value="KAF1929874.1"/>
    <property type="molecule type" value="Genomic_DNA"/>
</dbReference>
<name>A0A6A5RS37_9PLEO</name>
<reference evidence="2" key="1">
    <citation type="journal article" date="2020" name="Stud. Mycol.">
        <title>101 Dothideomycetes genomes: a test case for predicting lifestyles and emergence of pathogens.</title>
        <authorList>
            <person name="Haridas S."/>
            <person name="Albert R."/>
            <person name="Binder M."/>
            <person name="Bloem J."/>
            <person name="Labutti K."/>
            <person name="Salamov A."/>
            <person name="Andreopoulos B."/>
            <person name="Baker S."/>
            <person name="Barry K."/>
            <person name="Bills G."/>
            <person name="Bluhm B."/>
            <person name="Cannon C."/>
            <person name="Castanera R."/>
            <person name="Culley D."/>
            <person name="Daum C."/>
            <person name="Ezra D."/>
            <person name="Gonzalez J."/>
            <person name="Henrissat B."/>
            <person name="Kuo A."/>
            <person name="Liang C."/>
            <person name="Lipzen A."/>
            <person name="Lutzoni F."/>
            <person name="Magnuson J."/>
            <person name="Mondo S."/>
            <person name="Nolan M."/>
            <person name="Ohm R."/>
            <person name="Pangilinan J."/>
            <person name="Park H.-J."/>
            <person name="Ramirez L."/>
            <person name="Alfaro M."/>
            <person name="Sun H."/>
            <person name="Tritt A."/>
            <person name="Yoshinaga Y."/>
            <person name="Zwiers L.-H."/>
            <person name="Turgeon B."/>
            <person name="Goodwin S."/>
            <person name="Spatafora J."/>
            <person name="Crous P."/>
            <person name="Grigoriev I."/>
        </authorList>
    </citation>
    <scope>NUCLEOTIDE SEQUENCE</scope>
    <source>
        <strain evidence="2">CBS 183.55</strain>
    </source>
</reference>
<dbReference type="GeneID" id="54349870"/>
<sequence length="107" mass="11955">MIQNKRLSKYFTADFERLSQQRKTLVSLGRSQGVLTVIQLLLSAVCYKGSLLASRFSNSSVRTAPHHLLFSPSLFSTICALPGLSVTTSGRHCFQSKARRWLRPTPT</sequence>
<feature type="transmembrane region" description="Helical" evidence="1">
    <location>
        <begin position="73"/>
        <end position="94"/>
    </location>
</feature>
<evidence type="ECO:0000256" key="1">
    <source>
        <dbReference type="SAM" id="Phobius"/>
    </source>
</evidence>
<organism evidence="2 3">
    <name type="scientific">Didymella exigua CBS 183.55</name>
    <dbReference type="NCBI Taxonomy" id="1150837"/>
    <lineage>
        <taxon>Eukaryota</taxon>
        <taxon>Fungi</taxon>
        <taxon>Dikarya</taxon>
        <taxon>Ascomycota</taxon>
        <taxon>Pezizomycotina</taxon>
        <taxon>Dothideomycetes</taxon>
        <taxon>Pleosporomycetidae</taxon>
        <taxon>Pleosporales</taxon>
        <taxon>Pleosporineae</taxon>
        <taxon>Didymellaceae</taxon>
        <taxon>Didymella</taxon>
    </lineage>
</organism>
<dbReference type="RefSeq" id="XP_033450122.1">
    <property type="nucleotide sequence ID" value="XM_033592202.1"/>
</dbReference>
<keyword evidence="1" id="KW-0812">Transmembrane</keyword>